<dbReference type="OrthoDB" id="5605485at2"/>
<evidence type="ECO:0000313" key="2">
    <source>
        <dbReference type="EMBL" id="AJI52942.1"/>
    </source>
</evidence>
<accession>A0A0B6D3T6</accession>
<keyword evidence="2" id="KW-0503">Monooxygenase</keyword>
<dbReference type="GO" id="GO:0004497">
    <property type="term" value="F:monooxygenase activity"/>
    <property type="evidence" value="ECO:0007669"/>
    <property type="project" value="UniProtKB-KW"/>
</dbReference>
<dbReference type="STRING" id="28110.KU46_1509"/>
<sequence>MFKEMILKVAVIFSLTIGMLFLLLDTSDAHAVSNPPILEIVSFETSKDTSTQQVLNLSSKVTQDLKNYEGFIKRTLTQNTKDPNQWVDIIEWKSIDDAHTAMNQALKNKDVEAFLKLMKNGSRIYQTKSEYLSIQSQAS</sequence>
<organism evidence="2 3">
    <name type="scientific">Francisella philomiragia</name>
    <dbReference type="NCBI Taxonomy" id="28110"/>
    <lineage>
        <taxon>Bacteria</taxon>
        <taxon>Pseudomonadati</taxon>
        <taxon>Pseudomonadota</taxon>
        <taxon>Gammaproteobacteria</taxon>
        <taxon>Thiotrichales</taxon>
        <taxon>Francisellaceae</taxon>
        <taxon>Francisella</taxon>
    </lineage>
</organism>
<dbReference type="AlphaFoldDB" id="A0A0B6D3T6"/>
<dbReference type="EMBL" id="CP009440">
    <property type="protein sequence ID" value="AJI52942.1"/>
    <property type="molecule type" value="Genomic_DNA"/>
</dbReference>
<proteinExistence type="predicted"/>
<gene>
    <name evidence="2" type="ORF">LA55_999</name>
</gene>
<name>A0A0B6D3T6_9GAMM</name>
<reference evidence="2 3" key="1">
    <citation type="journal article" date="2015" name="Genome Announc.">
        <title>Genome sequencing of 18 francisella strains to aid in assay development and testing.</title>
        <authorList>
            <person name="Johnson S.L."/>
            <person name="Daligault H.E."/>
            <person name="Davenport K.W."/>
            <person name="Coyne S.R."/>
            <person name="Frey K.G."/>
            <person name="Koroleva G.I."/>
            <person name="Broomall S.M."/>
            <person name="Bishop-Lilly K.A."/>
            <person name="Bruce D.C."/>
            <person name="Chertkov O."/>
            <person name="Freitas T."/>
            <person name="Jaissle J."/>
            <person name="Ladner J.T."/>
            <person name="Rosenzweig C.N."/>
            <person name="Gibbons H.S."/>
            <person name="Palacios G.F."/>
            <person name="Redden C.L."/>
            <person name="Xu Y."/>
            <person name="Minogue T.D."/>
            <person name="Chain P.S."/>
        </authorList>
    </citation>
    <scope>NUCLEOTIDE SEQUENCE [LARGE SCALE GENOMIC DNA]</scope>
    <source>
        <strain evidence="2 3">GA01-2794</strain>
    </source>
</reference>
<dbReference type="KEGG" id="fpz:LA55_999"/>
<dbReference type="InterPro" id="IPR011008">
    <property type="entry name" value="Dimeric_a/b-barrel"/>
</dbReference>
<dbReference type="InterPro" id="IPR007138">
    <property type="entry name" value="ABM_dom"/>
</dbReference>
<dbReference type="SUPFAM" id="SSF54909">
    <property type="entry name" value="Dimeric alpha+beta barrel"/>
    <property type="match status" value="1"/>
</dbReference>
<evidence type="ECO:0000259" key="1">
    <source>
        <dbReference type="Pfam" id="PF03992"/>
    </source>
</evidence>
<dbReference type="Pfam" id="PF03992">
    <property type="entry name" value="ABM"/>
    <property type="match status" value="1"/>
</dbReference>
<dbReference type="RefSeq" id="WP_044526162.1">
    <property type="nucleotide sequence ID" value="NZ_CP009440.1"/>
</dbReference>
<dbReference type="Proteomes" id="UP000031830">
    <property type="component" value="Chromosome"/>
</dbReference>
<protein>
    <submittedName>
        <fullName evidence="2">Antibiotic biosynthesis monooxygenase family protein</fullName>
    </submittedName>
</protein>
<dbReference type="Gene3D" id="3.30.70.100">
    <property type="match status" value="1"/>
</dbReference>
<evidence type="ECO:0000313" key="3">
    <source>
        <dbReference type="Proteomes" id="UP000031830"/>
    </source>
</evidence>
<keyword evidence="2" id="KW-0560">Oxidoreductase</keyword>
<feature type="domain" description="ABM" evidence="1">
    <location>
        <begin position="40"/>
        <end position="101"/>
    </location>
</feature>